<dbReference type="OrthoDB" id="441812at2759"/>
<dbReference type="GO" id="GO:0016279">
    <property type="term" value="F:protein-lysine N-methyltransferase activity"/>
    <property type="evidence" value="ECO:0007669"/>
    <property type="project" value="TreeGrafter"/>
</dbReference>
<dbReference type="InterPro" id="IPR036464">
    <property type="entry name" value="Rubisco_LSMT_subst-bd_sf"/>
</dbReference>
<keyword evidence="4 7" id="KW-0808">Transferase</keyword>
<dbReference type="InterPro" id="IPR015353">
    <property type="entry name" value="Rubisco_LSMT_subst-bd"/>
</dbReference>
<dbReference type="PROSITE" id="PS51565">
    <property type="entry name" value="SAM_MT85_SETD3"/>
    <property type="match status" value="1"/>
</dbReference>
<reference evidence="10 11" key="1">
    <citation type="submission" date="2020-08" db="EMBL/GenBank/DDBJ databases">
        <title>Aphidius gifuensis genome sequencing and assembly.</title>
        <authorList>
            <person name="Du Z."/>
        </authorList>
    </citation>
    <scope>NUCLEOTIDE SEQUENCE [LARGE SCALE GENOMIC DNA]</scope>
    <source>
        <strain evidence="10">YNYX2018</strain>
        <tissue evidence="10">Adults</tissue>
    </source>
</reference>
<dbReference type="EC" id="2.1.1.85" evidence="7"/>
<evidence type="ECO:0000256" key="2">
    <source>
        <dbReference type="ARBA" id="ARBA00022490"/>
    </source>
</evidence>
<comment type="similarity">
    <text evidence="7">Belongs to the class V-like SAM-binding methyltransferase superfamily. SETD3 actin-histidine methyltransferase family.</text>
</comment>
<dbReference type="PANTHER" id="PTHR13271">
    <property type="entry name" value="UNCHARACTERIZED PUTATIVE METHYLTRANSFERASE"/>
    <property type="match status" value="1"/>
</dbReference>
<dbReference type="GO" id="GO:0003779">
    <property type="term" value="F:actin binding"/>
    <property type="evidence" value="ECO:0007669"/>
    <property type="project" value="UniProtKB-KW"/>
</dbReference>
<evidence type="ECO:0000256" key="3">
    <source>
        <dbReference type="ARBA" id="ARBA00022603"/>
    </source>
</evidence>
<feature type="domain" description="SET" evidence="9">
    <location>
        <begin position="97"/>
        <end position="315"/>
    </location>
</feature>
<evidence type="ECO:0000313" key="11">
    <source>
        <dbReference type="Proteomes" id="UP000639338"/>
    </source>
</evidence>
<evidence type="ECO:0000313" key="10">
    <source>
        <dbReference type="EMBL" id="KAF7993010.1"/>
    </source>
</evidence>
<feature type="region of interest" description="Disordered" evidence="8">
    <location>
        <begin position="1"/>
        <end position="22"/>
    </location>
</feature>
<dbReference type="SUPFAM" id="SSF81822">
    <property type="entry name" value="RuBisCo LSMT C-terminal, substrate-binding domain"/>
    <property type="match status" value="1"/>
</dbReference>
<evidence type="ECO:0000256" key="1">
    <source>
        <dbReference type="ARBA" id="ARBA00004496"/>
    </source>
</evidence>
<dbReference type="AlphaFoldDB" id="A0A834XVQ8"/>
<dbReference type="GO" id="GO:0032259">
    <property type="term" value="P:methylation"/>
    <property type="evidence" value="ECO:0007669"/>
    <property type="project" value="UniProtKB-KW"/>
</dbReference>
<dbReference type="InterPro" id="IPR025785">
    <property type="entry name" value="SETD3"/>
</dbReference>
<accession>A0A834XVQ8</accession>
<dbReference type="InterPro" id="IPR044428">
    <property type="entry name" value="SETD3_SET"/>
</dbReference>
<evidence type="ECO:0000256" key="4">
    <source>
        <dbReference type="ARBA" id="ARBA00022679"/>
    </source>
</evidence>
<keyword evidence="11" id="KW-1185">Reference proteome</keyword>
<keyword evidence="5 7" id="KW-0949">S-adenosyl-L-methionine</keyword>
<proteinExistence type="inferred from homology"/>
<dbReference type="InterPro" id="IPR001214">
    <property type="entry name" value="SET_dom"/>
</dbReference>
<keyword evidence="3 7" id="KW-0489">Methyltransferase</keyword>
<dbReference type="Proteomes" id="UP000639338">
    <property type="component" value="Unassembled WGS sequence"/>
</dbReference>
<dbReference type="PROSITE" id="PS50280">
    <property type="entry name" value="SET"/>
    <property type="match status" value="1"/>
</dbReference>
<evidence type="ECO:0000256" key="8">
    <source>
        <dbReference type="SAM" id="MobiDB-lite"/>
    </source>
</evidence>
<dbReference type="GO" id="GO:0018064">
    <property type="term" value="F:protein-L-histidine N-tele-methyltransferase activity"/>
    <property type="evidence" value="ECO:0007669"/>
    <property type="project" value="UniProtKB-EC"/>
</dbReference>
<dbReference type="CDD" id="cd19176">
    <property type="entry name" value="SET_SETD3"/>
    <property type="match status" value="1"/>
</dbReference>
<dbReference type="Gene3D" id="3.90.1420.10">
    <property type="entry name" value="Rubisco LSMT, substrate-binding domain"/>
    <property type="match status" value="1"/>
</dbReference>
<dbReference type="PANTHER" id="PTHR13271:SF47">
    <property type="entry name" value="ACTIN-HISTIDINE N-METHYLTRANSFERASE"/>
    <property type="match status" value="1"/>
</dbReference>
<dbReference type="GO" id="GO:0005737">
    <property type="term" value="C:cytoplasm"/>
    <property type="evidence" value="ECO:0007669"/>
    <property type="project" value="UniProtKB-SubCell"/>
</dbReference>
<comment type="caution">
    <text evidence="10">The sequence shown here is derived from an EMBL/GenBank/DDBJ whole genome shotgun (WGS) entry which is preliminary data.</text>
</comment>
<organism evidence="10 11">
    <name type="scientific">Aphidius gifuensis</name>
    <name type="common">Parasitoid wasp</name>
    <dbReference type="NCBI Taxonomy" id="684658"/>
    <lineage>
        <taxon>Eukaryota</taxon>
        <taxon>Metazoa</taxon>
        <taxon>Ecdysozoa</taxon>
        <taxon>Arthropoda</taxon>
        <taxon>Hexapoda</taxon>
        <taxon>Insecta</taxon>
        <taxon>Pterygota</taxon>
        <taxon>Neoptera</taxon>
        <taxon>Endopterygota</taxon>
        <taxon>Hymenoptera</taxon>
        <taxon>Apocrita</taxon>
        <taxon>Ichneumonoidea</taxon>
        <taxon>Braconidae</taxon>
        <taxon>Aphidiinae</taxon>
        <taxon>Aphidius</taxon>
    </lineage>
</organism>
<name>A0A834XVQ8_APHGI</name>
<dbReference type="SUPFAM" id="SSF82199">
    <property type="entry name" value="SET domain"/>
    <property type="match status" value="1"/>
</dbReference>
<gene>
    <name evidence="10" type="ORF">HCN44_005791</name>
</gene>
<evidence type="ECO:0000259" key="9">
    <source>
        <dbReference type="PROSITE" id="PS50280"/>
    </source>
</evidence>
<keyword evidence="6" id="KW-0009">Actin-binding</keyword>
<dbReference type="EMBL" id="JACMRX010000003">
    <property type="protein sequence ID" value="KAF7993010.1"/>
    <property type="molecule type" value="Genomic_DNA"/>
</dbReference>
<evidence type="ECO:0000256" key="7">
    <source>
        <dbReference type="PROSITE-ProRule" id="PRU00898"/>
    </source>
</evidence>
<evidence type="ECO:0000256" key="6">
    <source>
        <dbReference type="ARBA" id="ARBA00023203"/>
    </source>
</evidence>
<dbReference type="Gene3D" id="3.90.1410.10">
    <property type="entry name" value="set domain protein methyltransferase, domain 1"/>
    <property type="match status" value="1"/>
</dbReference>
<comment type="subcellular location">
    <subcellularLocation>
        <location evidence="1">Cytoplasm</location>
    </subcellularLocation>
</comment>
<sequence length="484" mass="56231">MGKKKSHHTEKNSKQQSSQIKKISSVKRAEITLQCERLFRLCSDPAYATQLWDNYLEITKILEKIKRLEDMKTITTKRSTAIKQFIDWLKDNNANIDGISIAEFPGFELGLKAEKSYEANELLLEIPGKLIFSVETAASELSTIQNDPLIQHMPQVALAIALLIERHKTNSKWKAYINMLPTNYSTVLYMTTNDMIELKGSPTLEASLKHCRNIARQYSYFNQFFQNNNNQVSDLLRDVFTYEEYCWAVSTVMTRQNIIPSRNDSQMIHALIPMWDMCNHEEGIITTDFNINSDTCECYVKRSFNKGEQIFINYGLRTNSEFFVHSGFVYPDNKNDGFKLRLGISKSDPLFNDRVNLLEKIGFTSSMTFLLENSSEPITDQMLAFLRIFSMRKNELDHWLESEKIFDLMHRDCSLDTVVEENVKKFLLTRLKLLISNYPTKLEEDIELLKTTMSPSRKMIIQLRVTEKKILAGALEYVEQWIKT</sequence>
<dbReference type="InterPro" id="IPR046341">
    <property type="entry name" value="SET_dom_sf"/>
</dbReference>
<protein>
    <recommendedName>
        <fullName evidence="7">protein-histidine N-methyltransferase</fullName>
        <ecNumber evidence="7">2.1.1.85</ecNumber>
    </recommendedName>
</protein>
<dbReference type="InterPro" id="IPR050600">
    <property type="entry name" value="SETD3_SETD6_MTase"/>
</dbReference>
<dbReference type="Pfam" id="PF09273">
    <property type="entry name" value="Rubis-subs-bind"/>
    <property type="match status" value="1"/>
</dbReference>
<keyword evidence="2" id="KW-0963">Cytoplasm</keyword>
<comment type="catalytic activity">
    <reaction evidence="7">
        <text>L-histidyl-[protein] + S-adenosyl-L-methionine = N(tele)-methyl-L-histidyl-[protein] + S-adenosyl-L-homocysteine + H(+)</text>
        <dbReference type="Rhea" id="RHEA:19369"/>
        <dbReference type="Rhea" id="RHEA-COMP:9745"/>
        <dbReference type="Rhea" id="RHEA-COMP:11600"/>
        <dbReference type="ChEBI" id="CHEBI:15378"/>
        <dbReference type="ChEBI" id="CHEBI:16367"/>
        <dbReference type="ChEBI" id="CHEBI:29979"/>
        <dbReference type="ChEBI" id="CHEBI:57856"/>
        <dbReference type="ChEBI" id="CHEBI:59789"/>
        <dbReference type="EC" id="2.1.1.85"/>
    </reaction>
</comment>
<dbReference type="Pfam" id="PF00856">
    <property type="entry name" value="SET"/>
    <property type="match status" value="1"/>
</dbReference>
<evidence type="ECO:0000256" key="5">
    <source>
        <dbReference type="ARBA" id="ARBA00022691"/>
    </source>
</evidence>